<dbReference type="EMBL" id="PVXO01000009">
    <property type="protein sequence ID" value="PRR80163.1"/>
    <property type="molecule type" value="Genomic_DNA"/>
</dbReference>
<dbReference type="OrthoDB" id="1919493at2"/>
<comment type="caution">
    <text evidence="1">The sequence shown here is derived from an EMBL/GenBank/DDBJ whole genome shotgun (WGS) entry which is preliminary data.</text>
</comment>
<dbReference type="RefSeq" id="WP_106062719.1">
    <property type="nucleotide sequence ID" value="NZ_PVXO01000009.1"/>
</dbReference>
<evidence type="ECO:0000313" key="1">
    <source>
        <dbReference type="EMBL" id="PRR80163.1"/>
    </source>
</evidence>
<accession>A0A2T0B8M2</accession>
<gene>
    <name evidence="1" type="ORF">CLLI_05470</name>
</gene>
<dbReference type="Proteomes" id="UP000239706">
    <property type="component" value="Unassembled WGS sequence"/>
</dbReference>
<sequence>MMNVNEMIEKIKSGEANLKLIDDHVSQQKKIEMVDQSGFEKLCEFGNDEYFMALYKKDNKFYYAERQYCADNASTGSCEIQYDKLYEVAA</sequence>
<reference evidence="1 2" key="1">
    <citation type="submission" date="2018-03" db="EMBL/GenBank/DDBJ databases">
        <title>Genome sequence of Clostridium liquoris DSM 100320.</title>
        <authorList>
            <person name="Poehlein A."/>
            <person name="Daniel R."/>
        </authorList>
    </citation>
    <scope>NUCLEOTIDE SEQUENCE [LARGE SCALE GENOMIC DNA]</scope>
    <source>
        <strain evidence="1 2">DSM 100320</strain>
    </source>
</reference>
<proteinExistence type="predicted"/>
<evidence type="ECO:0000313" key="2">
    <source>
        <dbReference type="Proteomes" id="UP000239706"/>
    </source>
</evidence>
<name>A0A2T0B8M2_9CLOT</name>
<organism evidence="1 2">
    <name type="scientific">Clostridium liquoris</name>
    <dbReference type="NCBI Taxonomy" id="1289519"/>
    <lineage>
        <taxon>Bacteria</taxon>
        <taxon>Bacillati</taxon>
        <taxon>Bacillota</taxon>
        <taxon>Clostridia</taxon>
        <taxon>Eubacteriales</taxon>
        <taxon>Clostridiaceae</taxon>
        <taxon>Clostridium</taxon>
    </lineage>
</organism>
<protein>
    <submittedName>
        <fullName evidence="1">Uncharacterized protein</fullName>
    </submittedName>
</protein>
<dbReference type="AlphaFoldDB" id="A0A2T0B8M2"/>
<keyword evidence="2" id="KW-1185">Reference proteome</keyword>